<dbReference type="InterPro" id="IPR006311">
    <property type="entry name" value="TAT_signal"/>
</dbReference>
<reference evidence="3" key="2">
    <citation type="journal article" date="2022" name="Microbiol. Resour. Announc.">
        <title>Metagenome Sequencing to Explore Phylogenomics of Terrestrial Cyanobacteria.</title>
        <authorList>
            <person name="Ward R.D."/>
            <person name="Stajich J.E."/>
            <person name="Johansen J.R."/>
            <person name="Huntemann M."/>
            <person name="Clum A."/>
            <person name="Foster B."/>
            <person name="Foster B."/>
            <person name="Roux S."/>
            <person name="Palaniappan K."/>
            <person name="Varghese N."/>
            <person name="Mukherjee S."/>
            <person name="Reddy T.B.K."/>
            <person name="Daum C."/>
            <person name="Copeland A."/>
            <person name="Chen I.A."/>
            <person name="Ivanova N.N."/>
            <person name="Kyrpides N.C."/>
            <person name="Shapiro N."/>
            <person name="Eloe-Fadrosh E.A."/>
            <person name="Pietrasiak N."/>
        </authorList>
    </citation>
    <scope>NUCLEOTIDE SEQUENCE</scope>
    <source>
        <strain evidence="3">CPER-KK1</strain>
    </source>
</reference>
<reference evidence="3" key="1">
    <citation type="submission" date="2021-05" db="EMBL/GenBank/DDBJ databases">
        <authorList>
            <person name="Pietrasiak N."/>
            <person name="Ward R."/>
            <person name="Stajich J.E."/>
            <person name="Kurbessoian T."/>
        </authorList>
    </citation>
    <scope>NUCLEOTIDE SEQUENCE</scope>
    <source>
        <strain evidence="3">CPER-KK1</strain>
    </source>
</reference>
<protein>
    <submittedName>
        <fullName evidence="3">DUF362 domain-containing protein</fullName>
    </submittedName>
</protein>
<organism evidence="3 4">
    <name type="scientific">Symplocastrum torsivum CPER-KK1</name>
    <dbReference type="NCBI Taxonomy" id="450513"/>
    <lineage>
        <taxon>Bacteria</taxon>
        <taxon>Bacillati</taxon>
        <taxon>Cyanobacteriota</taxon>
        <taxon>Cyanophyceae</taxon>
        <taxon>Oscillatoriophycideae</taxon>
        <taxon>Oscillatoriales</taxon>
        <taxon>Microcoleaceae</taxon>
        <taxon>Symplocastrum</taxon>
    </lineage>
</organism>
<sequence>MRSSDSFSKYKRRQVLRLAGLAAGASILPTACRAVQSPSETADARVPELTTPTPAATPNTQSAAQNVSRVVLVRSEDRISGTRKALDLLQPQGISGQTVFLKPNYNTADPAPAATDTKLLEALVQELQNAGAGQITIGDRSGMADTRQAMQTKGVFQLAERYGLKAIVFDEMGADDWQSFPAEGTHWQQGFAIARPVLDAGAVINTCCLKTHRFGGHFTLSLKNTVGMVAKYVPGNSYNYMQELHSSPHQRLMIAEINKAYQPALVLVDGVEALVNGGPEAGKKVKSGVILAGTDRVAVDVVAIGILRSLGTTDAVSRGSVWDLEQIQRAVQLGLGSSSDEQIEIVTADTASQTMADSIRKLIVA</sequence>
<feature type="region of interest" description="Disordered" evidence="1">
    <location>
        <begin position="37"/>
        <end position="63"/>
    </location>
</feature>
<dbReference type="Proteomes" id="UP000753908">
    <property type="component" value="Unassembled WGS sequence"/>
</dbReference>
<accession>A0A951PJL3</accession>
<dbReference type="InterPro" id="IPR007160">
    <property type="entry name" value="DUF362"/>
</dbReference>
<feature type="compositionally biased region" description="Low complexity" evidence="1">
    <location>
        <begin position="50"/>
        <end position="63"/>
    </location>
</feature>
<proteinExistence type="predicted"/>
<comment type="caution">
    <text evidence="3">The sequence shown here is derived from an EMBL/GenBank/DDBJ whole genome shotgun (WGS) entry which is preliminary data.</text>
</comment>
<gene>
    <name evidence="3" type="ORF">KME25_09640</name>
</gene>
<dbReference type="AlphaFoldDB" id="A0A951PJL3"/>
<evidence type="ECO:0000259" key="2">
    <source>
        <dbReference type="Pfam" id="PF04015"/>
    </source>
</evidence>
<dbReference type="PROSITE" id="PS51318">
    <property type="entry name" value="TAT"/>
    <property type="match status" value="1"/>
</dbReference>
<dbReference type="Pfam" id="PF04015">
    <property type="entry name" value="DUF362"/>
    <property type="match status" value="1"/>
</dbReference>
<evidence type="ECO:0000256" key="1">
    <source>
        <dbReference type="SAM" id="MobiDB-lite"/>
    </source>
</evidence>
<feature type="domain" description="DUF362" evidence="2">
    <location>
        <begin position="99"/>
        <end position="304"/>
    </location>
</feature>
<dbReference type="EMBL" id="JAHHIF010000010">
    <property type="protein sequence ID" value="MBW4544687.1"/>
    <property type="molecule type" value="Genomic_DNA"/>
</dbReference>
<evidence type="ECO:0000313" key="4">
    <source>
        <dbReference type="Proteomes" id="UP000753908"/>
    </source>
</evidence>
<name>A0A951PJL3_9CYAN</name>
<evidence type="ECO:0000313" key="3">
    <source>
        <dbReference type="EMBL" id="MBW4544687.1"/>
    </source>
</evidence>